<sequence length="77" mass="8516">MVAGIVIHLNDPEVIYTGTQDGLYRSANRGNSWERLTYPKTGASPWTFMFRPGDPSLMYLGTALEEMYRSTNGGAPS</sequence>
<dbReference type="Gene3D" id="2.130.10.10">
    <property type="entry name" value="YVTN repeat-like/Quinoprotein amine dehydrogenase"/>
    <property type="match status" value="1"/>
</dbReference>
<evidence type="ECO:0000313" key="1">
    <source>
        <dbReference type="EMBL" id="CUV03001.1"/>
    </source>
</evidence>
<organism evidence="1">
    <name type="scientific">hydrothermal vent metagenome</name>
    <dbReference type="NCBI Taxonomy" id="652676"/>
    <lineage>
        <taxon>unclassified sequences</taxon>
        <taxon>metagenomes</taxon>
        <taxon>ecological metagenomes</taxon>
    </lineage>
</organism>
<name>A0A160VA35_9ZZZZ</name>
<gene>
    <name evidence="1" type="ORF">MGWOODY_Clf2189</name>
</gene>
<dbReference type="AlphaFoldDB" id="A0A160VA35"/>
<protein>
    <recommendedName>
        <fullName evidence="2">Glycosyl hydrolase, BNR repeat</fullName>
    </recommendedName>
</protein>
<evidence type="ECO:0008006" key="2">
    <source>
        <dbReference type="Google" id="ProtNLM"/>
    </source>
</evidence>
<dbReference type="EMBL" id="FAXA01000343">
    <property type="protein sequence ID" value="CUV03001.1"/>
    <property type="molecule type" value="Genomic_DNA"/>
</dbReference>
<dbReference type="InterPro" id="IPR015943">
    <property type="entry name" value="WD40/YVTN_repeat-like_dom_sf"/>
</dbReference>
<proteinExistence type="predicted"/>
<accession>A0A160VA35</accession>
<dbReference type="SUPFAM" id="SSF110296">
    <property type="entry name" value="Oligoxyloglucan reducing end-specific cellobiohydrolase"/>
    <property type="match status" value="1"/>
</dbReference>
<reference evidence="1" key="1">
    <citation type="submission" date="2015-10" db="EMBL/GenBank/DDBJ databases">
        <authorList>
            <person name="Gilbert D.G."/>
        </authorList>
    </citation>
    <scope>NUCLEOTIDE SEQUENCE</scope>
</reference>